<dbReference type="AlphaFoldDB" id="A0A917AJ52"/>
<name>A0A917AJ52_9BACI</name>
<accession>A0A917AJ52</accession>
<evidence type="ECO:0000313" key="2">
    <source>
        <dbReference type="Proteomes" id="UP000605259"/>
    </source>
</evidence>
<dbReference type="PANTHER" id="PTHR30087:SF1">
    <property type="entry name" value="HYPOTHETICAL CYTOSOLIC PROTEIN"/>
    <property type="match status" value="1"/>
</dbReference>
<dbReference type="InterPro" id="IPR007553">
    <property type="entry name" value="2-thiour_desulf"/>
</dbReference>
<reference evidence="1" key="2">
    <citation type="submission" date="2020-09" db="EMBL/GenBank/DDBJ databases">
        <authorList>
            <person name="Sun Q."/>
            <person name="Zhou Y."/>
        </authorList>
    </citation>
    <scope>NUCLEOTIDE SEQUENCE</scope>
    <source>
        <strain evidence="1">CGMCC 1.12698</strain>
    </source>
</reference>
<protein>
    <recommendedName>
        <fullName evidence="3">DUF523 domain-containing protein</fullName>
    </recommendedName>
</protein>
<dbReference type="RefSeq" id="WP_188386671.1">
    <property type="nucleotide sequence ID" value="NZ_BMFK01000001.1"/>
</dbReference>
<dbReference type="Proteomes" id="UP000605259">
    <property type="component" value="Unassembled WGS sequence"/>
</dbReference>
<gene>
    <name evidence="1" type="ORF">GCM10007140_02860</name>
</gene>
<reference evidence="1" key="1">
    <citation type="journal article" date="2014" name="Int. J. Syst. Evol. Microbiol.">
        <title>Complete genome sequence of Corynebacterium casei LMG S-19264T (=DSM 44701T), isolated from a smear-ripened cheese.</title>
        <authorList>
            <consortium name="US DOE Joint Genome Institute (JGI-PGF)"/>
            <person name="Walter F."/>
            <person name="Albersmeier A."/>
            <person name="Kalinowski J."/>
            <person name="Ruckert C."/>
        </authorList>
    </citation>
    <scope>NUCLEOTIDE SEQUENCE</scope>
    <source>
        <strain evidence="1">CGMCC 1.12698</strain>
    </source>
</reference>
<evidence type="ECO:0008006" key="3">
    <source>
        <dbReference type="Google" id="ProtNLM"/>
    </source>
</evidence>
<evidence type="ECO:0000313" key="1">
    <source>
        <dbReference type="EMBL" id="GGE55981.1"/>
    </source>
</evidence>
<dbReference type="PANTHER" id="PTHR30087">
    <property type="entry name" value="INNER MEMBRANE PROTEIN"/>
    <property type="match status" value="1"/>
</dbReference>
<sequence length="154" mass="16222">MIGISACLLGENCRYDGGHNSVRAALDQLMEEGEIVSICPEVLGGLPTPRPPAEIVGGNGDDVLDGVAKVMDVQGNGVTEPFVQGAYMALERVQQAGITTVVLKENSPSCGSSAIYDGTFSRGKIVGFGVTTALLRRHGVRVISEHQLSELVQR</sequence>
<keyword evidence="2" id="KW-1185">Reference proteome</keyword>
<dbReference type="Pfam" id="PF04463">
    <property type="entry name" value="2-thiour_desulf"/>
    <property type="match status" value="1"/>
</dbReference>
<organism evidence="1 2">
    <name type="scientific">Priestia taiwanensis</name>
    <dbReference type="NCBI Taxonomy" id="1347902"/>
    <lineage>
        <taxon>Bacteria</taxon>
        <taxon>Bacillati</taxon>
        <taxon>Bacillota</taxon>
        <taxon>Bacilli</taxon>
        <taxon>Bacillales</taxon>
        <taxon>Bacillaceae</taxon>
        <taxon>Priestia</taxon>
    </lineage>
</organism>
<comment type="caution">
    <text evidence="1">The sequence shown here is derived from an EMBL/GenBank/DDBJ whole genome shotgun (WGS) entry which is preliminary data.</text>
</comment>
<proteinExistence type="predicted"/>
<dbReference type="EMBL" id="BMFK01000001">
    <property type="protein sequence ID" value="GGE55981.1"/>
    <property type="molecule type" value="Genomic_DNA"/>
</dbReference>